<proteinExistence type="predicted"/>
<evidence type="ECO:0000313" key="1">
    <source>
        <dbReference type="EMBL" id="CAD8142440.1"/>
    </source>
</evidence>
<sequence>MKKKLYKDFVQIWNAKIQDLSSVYNVDQTLRSIKIVRKIQTFITKFSNNILELATDLIKSFAQAKIKYEQFSKQLKNMKIKQWYQYLNNQEEIMKQDQIGTQLVKMKTLIQPFEIDKGQQQLQVIKHDVRIRLFYNLNQESNYLIHTNGRKLMIKLLNTQVIRETKIIGNILQKYFFNGNELTRVRNNYEGIGQKINDKLYRDLLDYTDQELIETPSNCFILIAKSQFNFKLQFMLQNEERNFKKLLRYAKRF</sequence>
<dbReference type="AlphaFoldDB" id="A0A8S1SR71"/>
<dbReference type="EMBL" id="CAJJDP010000012">
    <property type="protein sequence ID" value="CAD8142440.1"/>
    <property type="molecule type" value="Genomic_DNA"/>
</dbReference>
<evidence type="ECO:0000313" key="2">
    <source>
        <dbReference type="Proteomes" id="UP000683925"/>
    </source>
</evidence>
<dbReference type="Proteomes" id="UP000683925">
    <property type="component" value="Unassembled WGS sequence"/>
</dbReference>
<accession>A0A8S1SR71</accession>
<reference evidence="1" key="1">
    <citation type="submission" date="2021-01" db="EMBL/GenBank/DDBJ databases">
        <authorList>
            <consortium name="Genoscope - CEA"/>
            <person name="William W."/>
        </authorList>
    </citation>
    <scope>NUCLEOTIDE SEQUENCE</scope>
</reference>
<gene>
    <name evidence="1" type="ORF">POCTA_138.1.T0130482</name>
</gene>
<name>A0A8S1SR71_PAROT</name>
<comment type="caution">
    <text evidence="1">The sequence shown here is derived from an EMBL/GenBank/DDBJ whole genome shotgun (WGS) entry which is preliminary data.</text>
</comment>
<keyword evidence="2" id="KW-1185">Reference proteome</keyword>
<organism evidence="1 2">
    <name type="scientific">Paramecium octaurelia</name>
    <dbReference type="NCBI Taxonomy" id="43137"/>
    <lineage>
        <taxon>Eukaryota</taxon>
        <taxon>Sar</taxon>
        <taxon>Alveolata</taxon>
        <taxon>Ciliophora</taxon>
        <taxon>Intramacronucleata</taxon>
        <taxon>Oligohymenophorea</taxon>
        <taxon>Peniculida</taxon>
        <taxon>Parameciidae</taxon>
        <taxon>Paramecium</taxon>
    </lineage>
</organism>
<protein>
    <submittedName>
        <fullName evidence="1">Uncharacterized protein</fullName>
    </submittedName>
</protein>